<evidence type="ECO:0000256" key="2">
    <source>
        <dbReference type="ARBA" id="ARBA00006317"/>
    </source>
</evidence>
<dbReference type="CDD" id="cd00086">
    <property type="entry name" value="homeodomain"/>
    <property type="match status" value="1"/>
</dbReference>
<feature type="region of interest" description="Disordered" evidence="11">
    <location>
        <begin position="1"/>
        <end position="98"/>
    </location>
</feature>
<dbReference type="InterPro" id="IPR020479">
    <property type="entry name" value="HD_metazoa"/>
</dbReference>
<comment type="subcellular location">
    <subcellularLocation>
        <location evidence="1 9 10">Nucleus</location>
    </subcellularLocation>
</comment>
<evidence type="ECO:0000256" key="1">
    <source>
        <dbReference type="ARBA" id="ARBA00004123"/>
    </source>
</evidence>
<evidence type="ECO:0000256" key="9">
    <source>
        <dbReference type="PROSITE-ProRule" id="PRU00108"/>
    </source>
</evidence>
<organism evidence="13 14">
    <name type="scientific">Hippocampus comes</name>
    <name type="common">Tiger tail seahorse</name>
    <dbReference type="NCBI Taxonomy" id="109280"/>
    <lineage>
        <taxon>Eukaryota</taxon>
        <taxon>Metazoa</taxon>
        <taxon>Chordata</taxon>
        <taxon>Craniata</taxon>
        <taxon>Vertebrata</taxon>
        <taxon>Euteleostomi</taxon>
        <taxon>Actinopterygii</taxon>
        <taxon>Neopterygii</taxon>
        <taxon>Teleostei</taxon>
        <taxon>Neoteleostei</taxon>
        <taxon>Acanthomorphata</taxon>
        <taxon>Syngnathiaria</taxon>
        <taxon>Syngnathiformes</taxon>
        <taxon>Syngnathoidei</taxon>
        <taxon>Syngnathidae</taxon>
        <taxon>Hippocampus</taxon>
    </lineage>
</organism>
<evidence type="ECO:0000259" key="12">
    <source>
        <dbReference type="PROSITE" id="PS50071"/>
    </source>
</evidence>
<dbReference type="GeneTree" id="ENSGT00940000161503"/>
<dbReference type="SUPFAM" id="SSF46689">
    <property type="entry name" value="Homeodomain-like"/>
    <property type="match status" value="1"/>
</dbReference>
<reference evidence="13" key="1">
    <citation type="submission" date="2025-08" db="UniProtKB">
        <authorList>
            <consortium name="Ensembl"/>
        </authorList>
    </citation>
    <scope>IDENTIFICATION</scope>
</reference>
<evidence type="ECO:0000256" key="4">
    <source>
        <dbReference type="ARBA" id="ARBA00023015"/>
    </source>
</evidence>
<dbReference type="GO" id="GO:0000978">
    <property type="term" value="F:RNA polymerase II cis-regulatory region sequence-specific DNA binding"/>
    <property type="evidence" value="ECO:0007669"/>
    <property type="project" value="TreeGrafter"/>
</dbReference>
<keyword evidence="8 9" id="KW-0539">Nucleus</keyword>
<protein>
    <submittedName>
        <fullName evidence="13">Homeobox protein Hox-D9b-like</fullName>
    </submittedName>
</protein>
<evidence type="ECO:0000313" key="14">
    <source>
        <dbReference type="Proteomes" id="UP000264820"/>
    </source>
</evidence>
<dbReference type="PRINTS" id="PR00024">
    <property type="entry name" value="HOMEOBOX"/>
</dbReference>
<keyword evidence="14" id="KW-1185">Reference proteome</keyword>
<dbReference type="Gene3D" id="1.10.10.60">
    <property type="entry name" value="Homeodomain-like"/>
    <property type="match status" value="1"/>
</dbReference>
<dbReference type="GO" id="GO:0005634">
    <property type="term" value="C:nucleus"/>
    <property type="evidence" value="ECO:0007669"/>
    <property type="project" value="UniProtKB-SubCell"/>
</dbReference>
<name>A0A3Q2YLH6_HIPCM</name>
<proteinExistence type="inferred from homology"/>
<dbReference type="PROSITE" id="PS50071">
    <property type="entry name" value="HOMEOBOX_2"/>
    <property type="match status" value="1"/>
</dbReference>
<dbReference type="Pfam" id="PF00046">
    <property type="entry name" value="Homeodomain"/>
    <property type="match status" value="1"/>
</dbReference>
<evidence type="ECO:0000256" key="6">
    <source>
        <dbReference type="ARBA" id="ARBA00023155"/>
    </source>
</evidence>
<evidence type="ECO:0000313" key="13">
    <source>
        <dbReference type="Ensembl" id="ENSHCOP00000018458.1"/>
    </source>
</evidence>
<evidence type="ECO:0000256" key="8">
    <source>
        <dbReference type="ARBA" id="ARBA00023242"/>
    </source>
</evidence>
<dbReference type="Proteomes" id="UP000264820">
    <property type="component" value="Unplaced"/>
</dbReference>
<sequence>GEGLQASTAGCAKPSRGAEEEEGTPGSHIPDFAHFPNKQSGLNGFSPWTNPPSASSPPSPPLQAAPGASITGLFHPHHLLGHHHQQPPPPPHLQPQQPSYYAEHLAPASEGRFVRCWEGPGPTAEGNFAACLPQAQGCPSNQSPRFEAVKPDSSPPRSRDSPGDSSFASPGEVVLERLGTPEELRKKPEPKKEDEEEDQEGTKKGQPVQPDPENPSASWIHAKSTRKKRCPYTKHQTLELEKEFLYNMYLTRDRRLEVARLLNLTERQVKIWFQNRRMKMKKLMIRERRSINE</sequence>
<dbReference type="InterPro" id="IPR001356">
    <property type="entry name" value="HD"/>
</dbReference>
<keyword evidence="5 9" id="KW-0238">DNA-binding</keyword>
<feature type="compositionally biased region" description="Pro residues" evidence="11">
    <location>
        <begin position="54"/>
        <end position="63"/>
    </location>
</feature>
<dbReference type="SMART" id="SM00389">
    <property type="entry name" value="HOX"/>
    <property type="match status" value="1"/>
</dbReference>
<dbReference type="STRING" id="109280.ENSHCOP00000018458"/>
<dbReference type="PANTHER" id="PTHR45970:SF3">
    <property type="entry name" value="HOMEOBOX PROTEIN HOX-A9"/>
    <property type="match status" value="1"/>
</dbReference>
<dbReference type="InterPro" id="IPR017112">
    <property type="entry name" value="HXA9/HXB9/HXC9"/>
</dbReference>
<evidence type="ECO:0000256" key="10">
    <source>
        <dbReference type="RuleBase" id="RU000682"/>
    </source>
</evidence>
<dbReference type="PANTHER" id="PTHR45970">
    <property type="entry name" value="AGAP004664-PA"/>
    <property type="match status" value="1"/>
</dbReference>
<dbReference type="InterPro" id="IPR009057">
    <property type="entry name" value="Homeodomain-like_sf"/>
</dbReference>
<feature type="compositionally biased region" description="Basic residues" evidence="11">
    <location>
        <begin position="75"/>
        <end position="85"/>
    </location>
</feature>
<dbReference type="GO" id="GO:0009952">
    <property type="term" value="P:anterior/posterior pattern specification"/>
    <property type="evidence" value="ECO:0007669"/>
    <property type="project" value="TreeGrafter"/>
</dbReference>
<dbReference type="AlphaFoldDB" id="A0A3Q2YLH6"/>
<dbReference type="InterPro" id="IPR017970">
    <property type="entry name" value="Homeobox_CS"/>
</dbReference>
<accession>A0A3Q2YLH6</accession>
<keyword evidence="3" id="KW-0217">Developmental protein</keyword>
<dbReference type="GO" id="GO:0048704">
    <property type="term" value="P:embryonic skeletal system morphogenesis"/>
    <property type="evidence" value="ECO:0007669"/>
    <property type="project" value="TreeGrafter"/>
</dbReference>
<evidence type="ECO:0000256" key="5">
    <source>
        <dbReference type="ARBA" id="ARBA00023125"/>
    </source>
</evidence>
<evidence type="ECO:0000256" key="3">
    <source>
        <dbReference type="ARBA" id="ARBA00022473"/>
    </source>
</evidence>
<feature type="compositionally biased region" description="Basic and acidic residues" evidence="11">
    <location>
        <begin position="179"/>
        <end position="193"/>
    </location>
</feature>
<dbReference type="Ensembl" id="ENSHCOT00000011220.1">
    <property type="protein sequence ID" value="ENSHCOP00000018458.1"/>
    <property type="gene ID" value="ENSHCOG00000003010.1"/>
</dbReference>
<reference evidence="13" key="2">
    <citation type="submission" date="2025-09" db="UniProtKB">
        <authorList>
            <consortium name="Ensembl"/>
        </authorList>
    </citation>
    <scope>IDENTIFICATION</scope>
</reference>
<feature type="DNA-binding region" description="Homeobox" evidence="9">
    <location>
        <begin position="225"/>
        <end position="284"/>
    </location>
</feature>
<feature type="region of interest" description="Disordered" evidence="11">
    <location>
        <begin position="137"/>
        <end position="228"/>
    </location>
</feature>
<dbReference type="GO" id="GO:0000981">
    <property type="term" value="F:DNA-binding transcription factor activity, RNA polymerase II-specific"/>
    <property type="evidence" value="ECO:0007669"/>
    <property type="project" value="InterPro"/>
</dbReference>
<keyword evidence="6 9" id="KW-0371">Homeobox</keyword>
<feature type="domain" description="Homeobox" evidence="12">
    <location>
        <begin position="223"/>
        <end position="283"/>
    </location>
</feature>
<evidence type="ECO:0000256" key="7">
    <source>
        <dbReference type="ARBA" id="ARBA00023163"/>
    </source>
</evidence>
<dbReference type="OMA" id="RFVRCWE"/>
<comment type="similarity">
    <text evidence="2">Belongs to the Abd-B homeobox family.</text>
</comment>
<keyword evidence="7" id="KW-0804">Transcription</keyword>
<dbReference type="GO" id="GO:0009954">
    <property type="term" value="P:proximal/distal pattern formation"/>
    <property type="evidence" value="ECO:0007669"/>
    <property type="project" value="TreeGrafter"/>
</dbReference>
<dbReference type="PROSITE" id="PS00027">
    <property type="entry name" value="HOMEOBOX_1"/>
    <property type="match status" value="1"/>
</dbReference>
<evidence type="ECO:0000256" key="11">
    <source>
        <dbReference type="SAM" id="MobiDB-lite"/>
    </source>
</evidence>
<keyword evidence="4" id="KW-0805">Transcription regulation</keyword>